<feature type="domain" description="Mediator complex subunit Med12" evidence="9">
    <location>
        <begin position="258"/>
        <end position="321"/>
    </location>
</feature>
<accession>A0A428S4Q7</accession>
<evidence type="ECO:0000256" key="7">
    <source>
        <dbReference type="ARBA" id="ARBA00032010"/>
    </source>
</evidence>
<dbReference type="GO" id="GO:0006357">
    <property type="term" value="P:regulation of transcription by RNA polymerase II"/>
    <property type="evidence" value="ECO:0007669"/>
    <property type="project" value="InterPro"/>
</dbReference>
<dbReference type="SMART" id="SM01281">
    <property type="entry name" value="Med12"/>
    <property type="match status" value="1"/>
</dbReference>
<evidence type="ECO:0000259" key="9">
    <source>
        <dbReference type="SMART" id="SM01281"/>
    </source>
</evidence>
<keyword evidence="4" id="KW-0805">Transcription regulation</keyword>
<evidence type="ECO:0000313" key="10">
    <source>
        <dbReference type="EMBL" id="RSL84546.1"/>
    </source>
</evidence>
<comment type="similarity">
    <text evidence="2">Belongs to the Mediator complex subunit 12 family.</text>
</comment>
<feature type="region of interest" description="Disordered" evidence="8">
    <location>
        <begin position="1"/>
        <end position="148"/>
    </location>
</feature>
<reference evidence="10 11" key="1">
    <citation type="submission" date="2017-06" db="EMBL/GenBank/DDBJ databases">
        <title>Comparative genomic analysis of Ambrosia Fusariam Clade fungi.</title>
        <authorList>
            <person name="Stajich J.E."/>
            <person name="Carrillo J."/>
            <person name="Kijimoto T."/>
            <person name="Eskalen A."/>
            <person name="O'Donnell K."/>
            <person name="Kasson M."/>
        </authorList>
    </citation>
    <scope>NUCLEOTIDE SEQUENCE [LARGE SCALE GENOMIC DNA]</scope>
    <source>
        <strain evidence="10 11">NRRL62579</strain>
    </source>
</reference>
<sequence>MTSRTPMGVQPRPPQRSVSSSSLPVQRPPNQRTLSQQHQQFLPASPVRKDSSFIDLTGDSTDATPNRYNTTPRRGGSRLRLELSHDASAGPIPTTESPQSLTPSRLPTNTDPFSTAAVSPAASSSASSTMMPMPTRRPPPNTTQIRPPNNNCRACAGEEGYPTEAVHGRIDPFSKGLNSGYADFFPWNGSHHEDEWSSDAITKGTWDKVNLNVAETSSAKLAIFPALKQKSGFNALSTIFMGVLTQRRHRGQITAPSTFKPPPRVTLTDTKREVWLKDLANPAISLRRLSRTIPHGIRGRTLLDQCLNKNVPAERAVWLAKCVGANEIRAFKRKGVNGAFVMGGELKWARDWTGLVEQFVDSVVNGFGELDWKNRVTYAIRLATNLYSEQLLDRDHYLDWVVSGVENSPQSKNSYVDSNSPDILERSSQISQVWPTTCICTSQPSPCDTQ</sequence>
<comment type="caution">
    <text evidence="10">The sequence shown here is derived from an EMBL/GenBank/DDBJ whole genome shotgun (WGS) entry which is preliminary data.</text>
</comment>
<dbReference type="Proteomes" id="UP000287144">
    <property type="component" value="Unassembled WGS sequence"/>
</dbReference>
<evidence type="ECO:0000256" key="5">
    <source>
        <dbReference type="ARBA" id="ARBA00023163"/>
    </source>
</evidence>
<dbReference type="AlphaFoldDB" id="A0A428S4Q7"/>
<comment type="subcellular location">
    <subcellularLocation>
        <location evidence="1">Nucleus</location>
    </subcellularLocation>
</comment>
<feature type="compositionally biased region" description="Low complexity" evidence="8">
    <location>
        <begin position="15"/>
        <end position="29"/>
    </location>
</feature>
<evidence type="ECO:0000256" key="3">
    <source>
        <dbReference type="ARBA" id="ARBA00019622"/>
    </source>
</evidence>
<gene>
    <name evidence="10" type="ORF">CEP52_016412</name>
</gene>
<evidence type="ECO:0000313" key="11">
    <source>
        <dbReference type="Proteomes" id="UP000287144"/>
    </source>
</evidence>
<evidence type="ECO:0000256" key="8">
    <source>
        <dbReference type="SAM" id="MobiDB-lite"/>
    </source>
</evidence>
<feature type="compositionally biased region" description="Low complexity" evidence="8">
    <location>
        <begin position="114"/>
        <end position="134"/>
    </location>
</feature>
<protein>
    <recommendedName>
        <fullName evidence="3">Mediator of RNA polymerase II transcription subunit 12</fullName>
    </recommendedName>
    <alternativeName>
        <fullName evidence="7">Mediator complex subunit 12</fullName>
    </alternativeName>
</protein>
<dbReference type="Pfam" id="PF09497">
    <property type="entry name" value="Med12"/>
    <property type="match status" value="1"/>
</dbReference>
<feature type="compositionally biased region" description="Polar residues" evidence="8">
    <location>
        <begin position="58"/>
        <end position="72"/>
    </location>
</feature>
<evidence type="ECO:0000256" key="4">
    <source>
        <dbReference type="ARBA" id="ARBA00023015"/>
    </source>
</evidence>
<dbReference type="InterPro" id="IPR019035">
    <property type="entry name" value="Mediator_Med12"/>
</dbReference>
<proteinExistence type="inferred from homology"/>
<dbReference type="PANTHER" id="PTHR46567:SF1">
    <property type="entry name" value="MEDIATOR OF RNA POLYMERASE II TRANSCRIPTION SUBUNIT 12"/>
    <property type="match status" value="1"/>
</dbReference>
<dbReference type="GO" id="GO:0003712">
    <property type="term" value="F:transcription coregulator activity"/>
    <property type="evidence" value="ECO:0007669"/>
    <property type="project" value="InterPro"/>
</dbReference>
<evidence type="ECO:0000256" key="2">
    <source>
        <dbReference type="ARBA" id="ARBA00010289"/>
    </source>
</evidence>
<evidence type="ECO:0000256" key="1">
    <source>
        <dbReference type="ARBA" id="ARBA00004123"/>
    </source>
</evidence>
<organism evidence="10 11">
    <name type="scientific">Fusarium oligoseptatum</name>
    <dbReference type="NCBI Taxonomy" id="2604345"/>
    <lineage>
        <taxon>Eukaryota</taxon>
        <taxon>Fungi</taxon>
        <taxon>Dikarya</taxon>
        <taxon>Ascomycota</taxon>
        <taxon>Pezizomycotina</taxon>
        <taxon>Sordariomycetes</taxon>
        <taxon>Hypocreomycetidae</taxon>
        <taxon>Hypocreales</taxon>
        <taxon>Nectriaceae</taxon>
        <taxon>Fusarium</taxon>
        <taxon>Fusarium solani species complex</taxon>
    </lineage>
</organism>
<evidence type="ECO:0000256" key="6">
    <source>
        <dbReference type="ARBA" id="ARBA00023242"/>
    </source>
</evidence>
<feature type="compositionally biased region" description="Polar residues" evidence="8">
    <location>
        <begin position="94"/>
        <end position="113"/>
    </location>
</feature>
<keyword evidence="6" id="KW-0539">Nucleus</keyword>
<feature type="compositionally biased region" description="Polar residues" evidence="8">
    <location>
        <begin position="30"/>
        <end position="42"/>
    </location>
</feature>
<name>A0A428S4Q7_9HYPO</name>
<dbReference type="GO" id="GO:0016592">
    <property type="term" value="C:mediator complex"/>
    <property type="evidence" value="ECO:0007669"/>
    <property type="project" value="InterPro"/>
</dbReference>
<dbReference type="PANTHER" id="PTHR46567">
    <property type="entry name" value="MEDIATOR OF RNA POLYMERASE II TRANSCRIPTION SUBUNIT 12"/>
    <property type="match status" value="1"/>
</dbReference>
<dbReference type="STRING" id="1325735.A0A428S4Q7"/>
<keyword evidence="5" id="KW-0804">Transcription</keyword>
<keyword evidence="11" id="KW-1185">Reference proteome</keyword>
<dbReference type="EMBL" id="NKCK01000346">
    <property type="protein sequence ID" value="RSL84546.1"/>
    <property type="molecule type" value="Genomic_DNA"/>
</dbReference>